<evidence type="ECO:0000259" key="4">
    <source>
        <dbReference type="PROSITE" id="PS50949"/>
    </source>
</evidence>
<dbReference type="PANTHER" id="PTHR44846:SF1">
    <property type="entry name" value="MANNOSYL-D-GLYCERATE TRANSPORT_METABOLISM SYSTEM REPRESSOR MNGR-RELATED"/>
    <property type="match status" value="1"/>
</dbReference>
<sequence length="271" mass="30546">MKVFWDFIFKEIDGYDGIGRVYGPMEDMEGKAMTLDRGKAAVALYLQMSKQIAEAIEKGDYAPGQIIPSEKQFQEQFGVSRMTVRLAIGELVNKGYVERMRGIGTVVTYGKIEENLKRVISFSEEMQLHGITMQTSCCEIKVVAASEKVAGSLNVKVSSTVYELTRVRCVNNRPLVYSITYLKIPNLPLDAGLYSDSLYKFLSDKYNINIARAGDQLEATLAEGSVAKYLEVALGFPAFKRTRISYDQHDNEVEYSVCYYPGDKYRYSVNL</sequence>
<dbReference type="Pfam" id="PF07702">
    <property type="entry name" value="UTRA"/>
    <property type="match status" value="1"/>
</dbReference>
<keyword evidence="3" id="KW-0804">Transcription</keyword>
<dbReference type="STRING" id="1121345.SAMN02745217_03950"/>
<dbReference type="InterPro" id="IPR011663">
    <property type="entry name" value="UTRA"/>
</dbReference>
<dbReference type="InterPro" id="IPR050679">
    <property type="entry name" value="Bact_HTH_transcr_reg"/>
</dbReference>
<evidence type="ECO:0000256" key="2">
    <source>
        <dbReference type="ARBA" id="ARBA00023125"/>
    </source>
</evidence>
<dbReference type="PANTHER" id="PTHR44846">
    <property type="entry name" value="MANNOSYL-D-GLYCERATE TRANSPORT/METABOLISM SYSTEM REPRESSOR MNGR-RELATED"/>
    <property type="match status" value="1"/>
</dbReference>
<dbReference type="InterPro" id="IPR000524">
    <property type="entry name" value="Tscrpt_reg_HTH_GntR"/>
</dbReference>
<feature type="domain" description="HTH gntR-type" evidence="4">
    <location>
        <begin position="42"/>
        <end position="110"/>
    </location>
</feature>
<keyword evidence="2" id="KW-0238">DNA-binding</keyword>
<name>A0A1M7YKK2_9FIRM</name>
<dbReference type="GO" id="GO:0045892">
    <property type="term" value="P:negative regulation of DNA-templated transcription"/>
    <property type="evidence" value="ECO:0007669"/>
    <property type="project" value="TreeGrafter"/>
</dbReference>
<dbReference type="Gene3D" id="3.40.1410.10">
    <property type="entry name" value="Chorismate lyase-like"/>
    <property type="match status" value="1"/>
</dbReference>
<keyword evidence="6" id="KW-1185">Reference proteome</keyword>
<dbReference type="SUPFAM" id="SSF64288">
    <property type="entry name" value="Chorismate lyase-like"/>
    <property type="match status" value="1"/>
</dbReference>
<dbReference type="EMBL" id="FRFD01000012">
    <property type="protein sequence ID" value="SHO53078.1"/>
    <property type="molecule type" value="Genomic_DNA"/>
</dbReference>
<dbReference type="InterPro" id="IPR036390">
    <property type="entry name" value="WH_DNA-bd_sf"/>
</dbReference>
<dbReference type="SMART" id="SM00866">
    <property type="entry name" value="UTRA"/>
    <property type="match status" value="1"/>
</dbReference>
<dbReference type="FunFam" id="1.10.10.10:FF:000079">
    <property type="entry name" value="GntR family transcriptional regulator"/>
    <property type="match status" value="1"/>
</dbReference>
<dbReference type="PRINTS" id="PR00035">
    <property type="entry name" value="HTHGNTR"/>
</dbReference>
<dbReference type="PROSITE" id="PS50949">
    <property type="entry name" value="HTH_GNTR"/>
    <property type="match status" value="1"/>
</dbReference>
<evidence type="ECO:0000256" key="3">
    <source>
        <dbReference type="ARBA" id="ARBA00023163"/>
    </source>
</evidence>
<evidence type="ECO:0000313" key="5">
    <source>
        <dbReference type="EMBL" id="SHO53078.1"/>
    </source>
</evidence>
<dbReference type="OrthoDB" id="1648691at2"/>
<protein>
    <submittedName>
        <fullName evidence="5">GntR family transcriptional regulator</fullName>
    </submittedName>
</protein>
<keyword evidence="1" id="KW-0805">Transcription regulation</keyword>
<dbReference type="SMART" id="SM00345">
    <property type="entry name" value="HTH_GNTR"/>
    <property type="match status" value="1"/>
</dbReference>
<accession>A0A1M7YKK2</accession>
<dbReference type="RefSeq" id="WP_084558779.1">
    <property type="nucleotide sequence ID" value="NZ_FRFD01000012.1"/>
</dbReference>
<dbReference type="InterPro" id="IPR036388">
    <property type="entry name" value="WH-like_DNA-bd_sf"/>
</dbReference>
<dbReference type="Pfam" id="PF00392">
    <property type="entry name" value="GntR"/>
    <property type="match status" value="1"/>
</dbReference>
<dbReference type="InterPro" id="IPR028978">
    <property type="entry name" value="Chorismate_lyase_/UTRA_dom_sf"/>
</dbReference>
<dbReference type="AlphaFoldDB" id="A0A1M7YKK2"/>
<proteinExistence type="predicted"/>
<dbReference type="Proteomes" id="UP000184612">
    <property type="component" value="Unassembled WGS sequence"/>
</dbReference>
<dbReference type="CDD" id="cd07377">
    <property type="entry name" value="WHTH_GntR"/>
    <property type="match status" value="1"/>
</dbReference>
<reference evidence="5 6" key="1">
    <citation type="submission" date="2016-12" db="EMBL/GenBank/DDBJ databases">
        <authorList>
            <person name="Song W.-J."/>
            <person name="Kurnit D.M."/>
        </authorList>
    </citation>
    <scope>NUCLEOTIDE SEQUENCE [LARGE SCALE GENOMIC DNA]</scope>
    <source>
        <strain evidence="5 6">DSM 12503</strain>
    </source>
</reference>
<dbReference type="Gene3D" id="1.10.10.10">
    <property type="entry name" value="Winged helix-like DNA-binding domain superfamily/Winged helix DNA-binding domain"/>
    <property type="match status" value="1"/>
</dbReference>
<organism evidence="5 6">
    <name type="scientific">Anaerocolumna xylanovorans DSM 12503</name>
    <dbReference type="NCBI Taxonomy" id="1121345"/>
    <lineage>
        <taxon>Bacteria</taxon>
        <taxon>Bacillati</taxon>
        <taxon>Bacillota</taxon>
        <taxon>Clostridia</taxon>
        <taxon>Lachnospirales</taxon>
        <taxon>Lachnospiraceae</taxon>
        <taxon>Anaerocolumna</taxon>
    </lineage>
</organism>
<evidence type="ECO:0000256" key="1">
    <source>
        <dbReference type="ARBA" id="ARBA00023015"/>
    </source>
</evidence>
<gene>
    <name evidence="5" type="ORF">SAMN02745217_03950</name>
</gene>
<dbReference type="SUPFAM" id="SSF46785">
    <property type="entry name" value="Winged helix' DNA-binding domain"/>
    <property type="match status" value="1"/>
</dbReference>
<evidence type="ECO:0000313" key="6">
    <source>
        <dbReference type="Proteomes" id="UP000184612"/>
    </source>
</evidence>
<dbReference type="GO" id="GO:0003700">
    <property type="term" value="F:DNA-binding transcription factor activity"/>
    <property type="evidence" value="ECO:0007669"/>
    <property type="project" value="InterPro"/>
</dbReference>
<dbReference type="GO" id="GO:0003677">
    <property type="term" value="F:DNA binding"/>
    <property type="evidence" value="ECO:0007669"/>
    <property type="project" value="UniProtKB-KW"/>
</dbReference>